<dbReference type="InterPro" id="IPR049943">
    <property type="entry name" value="Ser_HO-MeTrfase-like"/>
</dbReference>
<dbReference type="GO" id="GO:0005739">
    <property type="term" value="C:mitochondrion"/>
    <property type="evidence" value="ECO:0007669"/>
    <property type="project" value="TreeGrafter"/>
</dbReference>
<evidence type="ECO:0000256" key="2">
    <source>
        <dbReference type="ARBA" id="ARBA00001933"/>
    </source>
</evidence>
<keyword evidence="7 8" id="KW-0663">Pyridoxal phosphate</keyword>
<dbReference type="InterPro" id="IPR019798">
    <property type="entry name" value="Ser_HO-MeTrfase_PLP_BS"/>
</dbReference>
<reference evidence="11" key="2">
    <citation type="journal article" date="2023" name="Int. J. Mol. Sci.">
        <title>De Novo Assembly and Annotation of 11 Diverse Shrub Willow (Salix) Genomes Reveals Novel Gene Organization in Sex-Linked Regions.</title>
        <authorList>
            <person name="Hyden B."/>
            <person name="Feng K."/>
            <person name="Yates T.B."/>
            <person name="Jawdy S."/>
            <person name="Cereghino C."/>
            <person name="Smart L.B."/>
            <person name="Muchero W."/>
        </authorList>
    </citation>
    <scope>NUCLEOTIDE SEQUENCE</scope>
    <source>
        <tissue evidence="11">Shoot tip</tissue>
    </source>
</reference>
<comment type="caution">
    <text evidence="11">The sequence shown here is derived from an EMBL/GenBank/DDBJ whole genome shotgun (WGS) entry which is preliminary data.</text>
</comment>
<evidence type="ECO:0000256" key="5">
    <source>
        <dbReference type="ARBA" id="ARBA00022563"/>
    </source>
</evidence>
<evidence type="ECO:0000256" key="8">
    <source>
        <dbReference type="PIRSR" id="PIRSR000412-50"/>
    </source>
</evidence>
<keyword evidence="12" id="KW-1185">Reference proteome</keyword>
<comment type="similarity">
    <text evidence="4 9">Belongs to the SHMT family.</text>
</comment>
<evidence type="ECO:0000259" key="10">
    <source>
        <dbReference type="Pfam" id="PF00464"/>
    </source>
</evidence>
<dbReference type="PANTHER" id="PTHR11680:SF61">
    <property type="entry name" value="SERINE HYDROXYMETHYLTRANSFERASE 1, MITOCHONDRIAL"/>
    <property type="match status" value="1"/>
</dbReference>
<protein>
    <recommendedName>
        <fullName evidence="9">Serine hydroxymethyltransferase</fullName>
        <ecNumber evidence="9">2.1.2.1</ecNumber>
    </recommendedName>
</protein>
<feature type="domain" description="Serine hydroxymethyltransferase-like" evidence="10">
    <location>
        <begin position="227"/>
        <end position="495"/>
    </location>
</feature>
<dbReference type="PIRSF" id="PIRSF000412">
    <property type="entry name" value="SHMT"/>
    <property type="match status" value="1"/>
</dbReference>
<feature type="non-terminal residue" evidence="11">
    <location>
        <position position="534"/>
    </location>
</feature>
<dbReference type="CDD" id="cd00378">
    <property type="entry name" value="SHMT"/>
    <property type="match status" value="1"/>
</dbReference>
<sequence length="534" mass="59021">MAMAIAMALRRLSSSFDKPLRPALFKSTSLYYMSSLPDEAVYEKEKPGVTWPKHLNAPLEVVDPQIADIIELEKARQWKGLELIPSENFTSVSVMQAVGSVMTNKYSEGYPGARYYGGNEYIDMAESLCQKRALEAFRLDPAKWGVNVQSLSGSPANFQVYTALLKPHDRIMALDLPHGGHLSHGYQYVYFSDDIFNALGSASHNRWSNPELPSEMHSVSAIQLKGTDTKKISAVSIFFETMPYRLNESTGYIDYDQLEKSATLFRPKLIVAGASAYARLYDYARIRKVCDKQKAILLADMAHISGLVAAGVIPSPFEYADVVTTTTHKSLRGPRGAMIFFRKGLKEVNKQGKEVFYDYEDKINQAVFPGLQGGPHNHTIAGLAVALKQATTLEYKAYQEQVLSNCSKFAQSLVEKGYELVSGGTENHLVLVNLKNKGIDGSRVEKVLESVHIAANKNTVPGDVSAMVPGGIRMGTPALTSRGFVEEDFAKVAHFFDASVKLAMKIKAETKGTKLKDFLVTMQSTHFQSEISKL</sequence>
<evidence type="ECO:0000313" key="12">
    <source>
        <dbReference type="Proteomes" id="UP001151752"/>
    </source>
</evidence>
<comment type="catalytic activity">
    <reaction evidence="1 9">
        <text>(6R)-5,10-methylene-5,6,7,8-tetrahydrofolate + glycine + H2O = (6S)-5,6,7,8-tetrahydrofolate + L-serine</text>
        <dbReference type="Rhea" id="RHEA:15481"/>
        <dbReference type="ChEBI" id="CHEBI:15377"/>
        <dbReference type="ChEBI" id="CHEBI:15636"/>
        <dbReference type="ChEBI" id="CHEBI:33384"/>
        <dbReference type="ChEBI" id="CHEBI:57305"/>
        <dbReference type="ChEBI" id="CHEBI:57453"/>
        <dbReference type="EC" id="2.1.2.1"/>
    </reaction>
</comment>
<dbReference type="GO" id="GO:0030170">
    <property type="term" value="F:pyridoxal phosphate binding"/>
    <property type="evidence" value="ECO:0007669"/>
    <property type="project" value="InterPro"/>
</dbReference>
<comment type="pathway">
    <text evidence="3 9">One-carbon metabolism; tetrahydrofolate interconversion.</text>
</comment>
<keyword evidence="5 9" id="KW-0554">One-carbon metabolism</keyword>
<evidence type="ECO:0000256" key="7">
    <source>
        <dbReference type="ARBA" id="ARBA00022898"/>
    </source>
</evidence>
<comment type="cofactor">
    <cofactor evidence="2 8 9">
        <name>pyridoxal 5'-phosphate</name>
        <dbReference type="ChEBI" id="CHEBI:597326"/>
    </cofactor>
</comment>
<feature type="modified residue" description="N6-(pyridoxal phosphate)lysine" evidence="8">
    <location>
        <position position="329"/>
    </location>
</feature>
<dbReference type="Proteomes" id="UP001151752">
    <property type="component" value="Chromosome 8"/>
</dbReference>
<proteinExistence type="inferred from homology"/>
<dbReference type="PANTHER" id="PTHR11680">
    <property type="entry name" value="SERINE HYDROXYMETHYLTRANSFERASE"/>
    <property type="match status" value="1"/>
</dbReference>
<evidence type="ECO:0000256" key="4">
    <source>
        <dbReference type="ARBA" id="ARBA00006376"/>
    </source>
</evidence>
<dbReference type="InterPro" id="IPR039429">
    <property type="entry name" value="SHMT-like_dom"/>
</dbReference>
<dbReference type="GO" id="GO:0004372">
    <property type="term" value="F:glycine hydroxymethyltransferase activity"/>
    <property type="evidence" value="ECO:0007669"/>
    <property type="project" value="UniProtKB-EC"/>
</dbReference>
<dbReference type="PROSITE" id="PS00096">
    <property type="entry name" value="SHMT"/>
    <property type="match status" value="1"/>
</dbReference>
<evidence type="ECO:0000256" key="1">
    <source>
        <dbReference type="ARBA" id="ARBA00001528"/>
    </source>
</evidence>
<evidence type="ECO:0000256" key="6">
    <source>
        <dbReference type="ARBA" id="ARBA00022679"/>
    </source>
</evidence>
<dbReference type="Gene3D" id="3.40.640.10">
    <property type="entry name" value="Type I PLP-dependent aspartate aminotransferase-like (Major domain)"/>
    <property type="match status" value="1"/>
</dbReference>
<reference evidence="11" key="1">
    <citation type="submission" date="2022-11" db="EMBL/GenBank/DDBJ databases">
        <authorList>
            <person name="Hyden B.L."/>
            <person name="Feng K."/>
            <person name="Yates T."/>
            <person name="Jawdy S."/>
            <person name="Smart L.B."/>
            <person name="Muchero W."/>
        </authorList>
    </citation>
    <scope>NUCLEOTIDE SEQUENCE</scope>
    <source>
        <tissue evidence="11">Shoot tip</tissue>
    </source>
</reference>
<feature type="domain" description="Serine hydroxymethyltransferase-like" evidence="10">
    <location>
        <begin position="59"/>
        <end position="188"/>
    </location>
</feature>
<dbReference type="Pfam" id="PF00464">
    <property type="entry name" value="SHMT"/>
    <property type="match status" value="2"/>
</dbReference>
<dbReference type="InterPro" id="IPR015421">
    <property type="entry name" value="PyrdxlP-dep_Trfase_major"/>
</dbReference>
<organism evidence="11 12">
    <name type="scientific">Salix koriyanagi</name>
    <dbReference type="NCBI Taxonomy" id="2511006"/>
    <lineage>
        <taxon>Eukaryota</taxon>
        <taxon>Viridiplantae</taxon>
        <taxon>Streptophyta</taxon>
        <taxon>Embryophyta</taxon>
        <taxon>Tracheophyta</taxon>
        <taxon>Spermatophyta</taxon>
        <taxon>Magnoliopsida</taxon>
        <taxon>eudicotyledons</taxon>
        <taxon>Gunneridae</taxon>
        <taxon>Pentapetalae</taxon>
        <taxon>rosids</taxon>
        <taxon>fabids</taxon>
        <taxon>Malpighiales</taxon>
        <taxon>Salicaceae</taxon>
        <taxon>Saliceae</taxon>
        <taxon>Salix</taxon>
    </lineage>
</organism>
<dbReference type="EMBL" id="JAPFFM010000003">
    <property type="protein sequence ID" value="KAJ6767468.1"/>
    <property type="molecule type" value="Genomic_DNA"/>
</dbReference>
<dbReference type="InterPro" id="IPR001085">
    <property type="entry name" value="Ser_HO-MeTrfase"/>
</dbReference>
<dbReference type="GO" id="GO:0035999">
    <property type="term" value="P:tetrahydrofolate interconversion"/>
    <property type="evidence" value="ECO:0007669"/>
    <property type="project" value="InterPro"/>
</dbReference>
<dbReference type="EC" id="2.1.2.1" evidence="9"/>
<dbReference type="InterPro" id="IPR015424">
    <property type="entry name" value="PyrdxlP-dep_Trfase"/>
</dbReference>
<dbReference type="SUPFAM" id="SSF53383">
    <property type="entry name" value="PLP-dependent transferases"/>
    <property type="match status" value="2"/>
</dbReference>
<evidence type="ECO:0000313" key="11">
    <source>
        <dbReference type="EMBL" id="KAJ6767468.1"/>
    </source>
</evidence>
<dbReference type="HAMAP" id="MF_00051">
    <property type="entry name" value="SHMT"/>
    <property type="match status" value="1"/>
</dbReference>
<evidence type="ECO:0000256" key="3">
    <source>
        <dbReference type="ARBA" id="ARBA00004777"/>
    </source>
</evidence>
<dbReference type="Gene3D" id="3.90.1150.10">
    <property type="entry name" value="Aspartate Aminotransferase, domain 1"/>
    <property type="match status" value="1"/>
</dbReference>
<accession>A0A9Q0WKB7</accession>
<comment type="function">
    <text evidence="9">Interconversion of serine and glycine.</text>
</comment>
<keyword evidence="6 9" id="KW-0808">Transferase</keyword>
<dbReference type="AlphaFoldDB" id="A0A9Q0WKB7"/>
<evidence type="ECO:0000256" key="9">
    <source>
        <dbReference type="RuleBase" id="RU000585"/>
    </source>
</evidence>
<dbReference type="GO" id="GO:0019264">
    <property type="term" value="P:glycine biosynthetic process from serine"/>
    <property type="evidence" value="ECO:0007669"/>
    <property type="project" value="InterPro"/>
</dbReference>
<dbReference type="FunFam" id="3.40.640.10:FF:000294">
    <property type="entry name" value="Uncharacterized protein"/>
    <property type="match status" value="1"/>
</dbReference>
<dbReference type="InterPro" id="IPR015422">
    <property type="entry name" value="PyrdxlP-dep_Trfase_small"/>
</dbReference>
<gene>
    <name evidence="11" type="ORF">OIU74_021358</name>
</gene>
<name>A0A9Q0WKB7_9ROSI</name>